<sequence length="134" mass="15150">MEVITRLLQFADKGKLARGTINSTATETRLHRTTVSKIWHTFRRNARMPSSRPSRVGLKMVYTKDHVTNLVMGVPDEQQATLSDMSVATGTNIGTHHRKLRVGTIERKSSQPNPLLTDTVESIEFWRSRIPPAK</sequence>
<dbReference type="RefSeq" id="XP_008866177.1">
    <property type="nucleotide sequence ID" value="XM_008867955.1"/>
</dbReference>
<protein>
    <recommendedName>
        <fullName evidence="2">Transposase Tc1-like domain-containing protein</fullName>
    </recommendedName>
</protein>
<accession>A0A024UEN5</accession>
<dbReference type="VEuPathDB" id="FungiDB:H310_03888"/>
<proteinExistence type="predicted"/>
<dbReference type="GeneID" id="20080938"/>
<dbReference type="EMBL" id="KI913957">
    <property type="protein sequence ID" value="ETW04739.1"/>
    <property type="molecule type" value="Genomic_DNA"/>
</dbReference>
<evidence type="ECO:0008006" key="2">
    <source>
        <dbReference type="Google" id="ProtNLM"/>
    </source>
</evidence>
<dbReference type="AlphaFoldDB" id="A0A024UEN5"/>
<dbReference type="OrthoDB" id="79206at2759"/>
<gene>
    <name evidence="1" type="ORF">H310_03888</name>
</gene>
<name>A0A024UEN5_9STRA</name>
<reference evidence="1" key="1">
    <citation type="submission" date="2013-12" db="EMBL/GenBank/DDBJ databases">
        <title>The Genome Sequence of Aphanomyces invadans NJM9701.</title>
        <authorList>
            <consortium name="The Broad Institute Genomics Platform"/>
            <person name="Russ C."/>
            <person name="Tyler B."/>
            <person name="van West P."/>
            <person name="Dieguez-Uribeondo J."/>
            <person name="Young S.K."/>
            <person name="Zeng Q."/>
            <person name="Gargeya S."/>
            <person name="Fitzgerald M."/>
            <person name="Abouelleil A."/>
            <person name="Alvarado L."/>
            <person name="Chapman S.B."/>
            <person name="Gainer-Dewar J."/>
            <person name="Goldberg J."/>
            <person name="Griggs A."/>
            <person name="Gujja S."/>
            <person name="Hansen M."/>
            <person name="Howarth C."/>
            <person name="Imamovic A."/>
            <person name="Ireland A."/>
            <person name="Larimer J."/>
            <person name="McCowan C."/>
            <person name="Murphy C."/>
            <person name="Pearson M."/>
            <person name="Poon T.W."/>
            <person name="Priest M."/>
            <person name="Roberts A."/>
            <person name="Saif S."/>
            <person name="Shea T."/>
            <person name="Sykes S."/>
            <person name="Wortman J."/>
            <person name="Nusbaum C."/>
            <person name="Birren B."/>
        </authorList>
    </citation>
    <scope>NUCLEOTIDE SEQUENCE [LARGE SCALE GENOMIC DNA]</scope>
    <source>
        <strain evidence="1">NJM9701</strain>
    </source>
</reference>
<organism evidence="1">
    <name type="scientific">Aphanomyces invadans</name>
    <dbReference type="NCBI Taxonomy" id="157072"/>
    <lineage>
        <taxon>Eukaryota</taxon>
        <taxon>Sar</taxon>
        <taxon>Stramenopiles</taxon>
        <taxon>Oomycota</taxon>
        <taxon>Saprolegniomycetes</taxon>
        <taxon>Saprolegniales</taxon>
        <taxon>Verrucalvaceae</taxon>
        <taxon>Aphanomyces</taxon>
    </lineage>
</organism>
<evidence type="ECO:0000313" key="1">
    <source>
        <dbReference type="EMBL" id="ETW04739.1"/>
    </source>
</evidence>